<evidence type="ECO:0000256" key="1">
    <source>
        <dbReference type="ARBA" id="ARBA00004286"/>
    </source>
</evidence>
<evidence type="ECO:0000256" key="4">
    <source>
        <dbReference type="ARBA" id="ARBA00022679"/>
    </source>
</evidence>
<reference evidence="13" key="1">
    <citation type="submission" date="2016-06" db="UniProtKB">
        <authorList>
            <consortium name="WormBaseParasite"/>
        </authorList>
    </citation>
    <scope>IDENTIFICATION</scope>
</reference>
<dbReference type="GO" id="GO:0008270">
    <property type="term" value="F:zinc ion binding"/>
    <property type="evidence" value="ECO:0007669"/>
    <property type="project" value="InterPro"/>
</dbReference>
<name>A0A183AR82_9TREM</name>
<keyword evidence="12" id="KW-1185">Reference proteome</keyword>
<dbReference type="GO" id="GO:0005694">
    <property type="term" value="C:chromosome"/>
    <property type="evidence" value="ECO:0007669"/>
    <property type="project" value="UniProtKB-SubCell"/>
</dbReference>
<evidence type="ECO:0000313" key="13">
    <source>
        <dbReference type="WBParaSite" id="ECPE_0000949601-mRNA-1"/>
    </source>
</evidence>
<evidence type="ECO:0000259" key="10">
    <source>
        <dbReference type="PROSITE" id="PS50868"/>
    </source>
</evidence>
<dbReference type="AlphaFoldDB" id="A0A183AR82"/>
<evidence type="ECO:0000259" key="8">
    <source>
        <dbReference type="PROSITE" id="PS50280"/>
    </source>
</evidence>
<dbReference type="EMBL" id="UZAN01047466">
    <property type="protein sequence ID" value="VDP85425.1"/>
    <property type="molecule type" value="Genomic_DNA"/>
</dbReference>
<dbReference type="PANTHER" id="PTHR46223:SF3">
    <property type="entry name" value="HISTONE-LYSINE N-METHYLTRANSFERASE SET-23"/>
    <property type="match status" value="1"/>
</dbReference>
<dbReference type="Gene3D" id="2.170.270.10">
    <property type="entry name" value="SET domain"/>
    <property type="match status" value="1"/>
</dbReference>
<comment type="subcellular location">
    <subcellularLocation>
        <location evidence="1">Chromosome</location>
    </subcellularLocation>
</comment>
<keyword evidence="4" id="KW-0808">Transferase</keyword>
<keyword evidence="3" id="KW-0489">Methyltransferase</keyword>
<dbReference type="GO" id="GO:0042054">
    <property type="term" value="F:histone methyltransferase activity"/>
    <property type="evidence" value="ECO:0007669"/>
    <property type="project" value="InterPro"/>
</dbReference>
<evidence type="ECO:0000313" key="12">
    <source>
        <dbReference type="Proteomes" id="UP000272942"/>
    </source>
</evidence>
<dbReference type="SUPFAM" id="SSF82199">
    <property type="entry name" value="SET domain"/>
    <property type="match status" value="1"/>
</dbReference>
<proteinExistence type="predicted"/>
<evidence type="ECO:0000256" key="6">
    <source>
        <dbReference type="ARBA" id="ARBA00022723"/>
    </source>
</evidence>
<evidence type="ECO:0000256" key="2">
    <source>
        <dbReference type="ARBA" id="ARBA00022454"/>
    </source>
</evidence>
<dbReference type="OrthoDB" id="616263at2759"/>
<dbReference type="GO" id="GO:0005634">
    <property type="term" value="C:nucleus"/>
    <property type="evidence" value="ECO:0007669"/>
    <property type="project" value="InterPro"/>
</dbReference>
<sequence length="327" mass="37163">MDRVRPIVWGLPDHYIQWLEILSDMAEFSRQWRVRNLRKFSVFSSTQLITFLPFSHCFFQTGSRNRLTKVWSFTKNNGCNLGLPLQMELLFHEDIPMSTIVEQIEGCACKSQCCLTSTNQCRCRLRSTNPYNAVGLLTNFSASLFECNSNCVCEMTCPNRLVQVKHPIYRITEKSDVGKGLVANRDIACGEMICAYLGEVVPPEVGRLRELAQRKRYGRTYVLTMREYAHERLVAETCIDGDVSLPNSGQPDARLVNHSCDANVTVIPVRVDSIIPYAVLFANRFIPRDTELTYDYADGVPTEYRLTSGTQCRCNSADCMGYLPCVE</sequence>
<dbReference type="Pfam" id="PF00856">
    <property type="entry name" value="SET"/>
    <property type="match status" value="1"/>
</dbReference>
<reference evidence="11 12" key="2">
    <citation type="submission" date="2018-11" db="EMBL/GenBank/DDBJ databases">
        <authorList>
            <consortium name="Pathogen Informatics"/>
        </authorList>
    </citation>
    <scope>NUCLEOTIDE SEQUENCE [LARGE SCALE GENOMIC DNA]</scope>
    <source>
        <strain evidence="11 12">Egypt</strain>
    </source>
</reference>
<dbReference type="PROSITE" id="PS50280">
    <property type="entry name" value="SET"/>
    <property type="match status" value="1"/>
</dbReference>
<keyword evidence="5" id="KW-0949">S-adenosyl-L-methionine</keyword>
<dbReference type="WBParaSite" id="ECPE_0000949601-mRNA-1">
    <property type="protein sequence ID" value="ECPE_0000949601-mRNA-1"/>
    <property type="gene ID" value="ECPE_0000949601"/>
</dbReference>
<dbReference type="PROSITE" id="PS50867">
    <property type="entry name" value="PRE_SET"/>
    <property type="match status" value="1"/>
</dbReference>
<keyword evidence="6" id="KW-0479">Metal-binding</keyword>
<organism evidence="13">
    <name type="scientific">Echinostoma caproni</name>
    <dbReference type="NCBI Taxonomy" id="27848"/>
    <lineage>
        <taxon>Eukaryota</taxon>
        <taxon>Metazoa</taxon>
        <taxon>Spiralia</taxon>
        <taxon>Lophotrochozoa</taxon>
        <taxon>Platyhelminthes</taxon>
        <taxon>Trematoda</taxon>
        <taxon>Digenea</taxon>
        <taxon>Plagiorchiida</taxon>
        <taxon>Echinostomata</taxon>
        <taxon>Echinostomatoidea</taxon>
        <taxon>Echinostomatidae</taxon>
        <taxon>Echinostoma</taxon>
    </lineage>
</organism>
<dbReference type="InterPro" id="IPR046341">
    <property type="entry name" value="SET_dom_sf"/>
</dbReference>
<dbReference type="InterPro" id="IPR050973">
    <property type="entry name" value="H3K9_Histone-Lys_N-MTase"/>
</dbReference>
<dbReference type="PANTHER" id="PTHR46223">
    <property type="entry name" value="HISTONE-LYSINE N-METHYLTRANSFERASE SUV39H"/>
    <property type="match status" value="1"/>
</dbReference>
<dbReference type="InterPro" id="IPR001214">
    <property type="entry name" value="SET_dom"/>
</dbReference>
<protein>
    <submittedName>
        <fullName evidence="13">Histone-lysine N-methyltransferase SETMAR</fullName>
    </submittedName>
</protein>
<dbReference type="SMART" id="SM00317">
    <property type="entry name" value="SET"/>
    <property type="match status" value="1"/>
</dbReference>
<keyword evidence="2" id="KW-0158">Chromosome</keyword>
<evidence type="ECO:0000313" key="11">
    <source>
        <dbReference type="EMBL" id="VDP85425.1"/>
    </source>
</evidence>
<evidence type="ECO:0000259" key="9">
    <source>
        <dbReference type="PROSITE" id="PS50867"/>
    </source>
</evidence>
<gene>
    <name evidence="11" type="ORF">ECPE_LOCUS9467</name>
</gene>
<evidence type="ECO:0000256" key="7">
    <source>
        <dbReference type="ARBA" id="ARBA00022833"/>
    </source>
</evidence>
<dbReference type="InterPro" id="IPR007728">
    <property type="entry name" value="Pre-SET_dom"/>
</dbReference>
<feature type="domain" description="SET" evidence="8">
    <location>
        <begin position="159"/>
        <end position="297"/>
    </location>
</feature>
<dbReference type="Proteomes" id="UP000272942">
    <property type="component" value="Unassembled WGS sequence"/>
</dbReference>
<accession>A0A183AR82</accession>
<evidence type="ECO:0000256" key="5">
    <source>
        <dbReference type="ARBA" id="ARBA00022691"/>
    </source>
</evidence>
<keyword evidence="7" id="KW-0862">Zinc</keyword>
<feature type="domain" description="Post-SET" evidence="10">
    <location>
        <begin position="308"/>
        <end position="324"/>
    </location>
</feature>
<evidence type="ECO:0000256" key="3">
    <source>
        <dbReference type="ARBA" id="ARBA00022603"/>
    </source>
</evidence>
<feature type="domain" description="Pre-SET" evidence="9">
    <location>
        <begin position="105"/>
        <end position="165"/>
    </location>
</feature>
<dbReference type="GO" id="GO:0032259">
    <property type="term" value="P:methylation"/>
    <property type="evidence" value="ECO:0007669"/>
    <property type="project" value="UniProtKB-KW"/>
</dbReference>
<dbReference type="InterPro" id="IPR003616">
    <property type="entry name" value="Post-SET_dom"/>
</dbReference>
<dbReference type="PROSITE" id="PS50868">
    <property type="entry name" value="POST_SET"/>
    <property type="match status" value="1"/>
</dbReference>